<keyword evidence="3" id="KW-1185">Reference proteome</keyword>
<keyword evidence="1" id="KW-0812">Transmembrane</keyword>
<organism evidence="2 3">
    <name type="scientific">Rheinheimera mesophila</name>
    <dbReference type="NCBI Taxonomy" id="1547515"/>
    <lineage>
        <taxon>Bacteria</taxon>
        <taxon>Pseudomonadati</taxon>
        <taxon>Pseudomonadota</taxon>
        <taxon>Gammaproteobacteria</taxon>
        <taxon>Chromatiales</taxon>
        <taxon>Chromatiaceae</taxon>
        <taxon>Rheinheimera</taxon>
    </lineage>
</organism>
<dbReference type="AlphaFoldDB" id="A0A3P3QQ68"/>
<protein>
    <submittedName>
        <fullName evidence="2">Uncharacterized protein</fullName>
    </submittedName>
</protein>
<evidence type="ECO:0000313" key="3">
    <source>
        <dbReference type="Proteomes" id="UP000276260"/>
    </source>
</evidence>
<gene>
    <name evidence="2" type="ORF">EIK76_00760</name>
</gene>
<accession>A0A3P3QQ68</accession>
<evidence type="ECO:0000313" key="2">
    <source>
        <dbReference type="EMBL" id="RRJ22649.1"/>
    </source>
</evidence>
<proteinExistence type="predicted"/>
<dbReference type="OrthoDB" id="6240672at2"/>
<sequence length="124" mass="14336">MSASEPELKSKERRKGADWLMLLLAALNLGAWFLLMMGLALAHLAKPEFNSGLVQYWGIPIEQEWDKGLVLKLEVLVRWCLVFTAATLVLHQFRNRRRDDGWRLNLFFLLFLSAVVLFVFSTID</sequence>
<reference evidence="2 3" key="1">
    <citation type="submission" date="2018-11" db="EMBL/GenBank/DDBJ databases">
        <title>Draft genome analysis of Rheinheimera mesophila isolated from an industrial waste site.</title>
        <authorList>
            <person name="Yu Q."/>
            <person name="Qi Y."/>
            <person name="Zhang H."/>
            <person name="Lu Y."/>
            <person name="Pu J."/>
        </authorList>
    </citation>
    <scope>NUCLEOTIDE SEQUENCE [LARGE SCALE GENOMIC DNA]</scope>
    <source>
        <strain evidence="2 3">IITR13</strain>
    </source>
</reference>
<dbReference type="EMBL" id="RRCF01000001">
    <property type="protein sequence ID" value="RRJ22649.1"/>
    <property type="molecule type" value="Genomic_DNA"/>
</dbReference>
<dbReference type="Proteomes" id="UP000276260">
    <property type="component" value="Unassembled WGS sequence"/>
</dbReference>
<feature type="transmembrane region" description="Helical" evidence="1">
    <location>
        <begin position="20"/>
        <end position="45"/>
    </location>
</feature>
<feature type="transmembrane region" description="Helical" evidence="1">
    <location>
        <begin position="75"/>
        <end position="93"/>
    </location>
</feature>
<feature type="transmembrane region" description="Helical" evidence="1">
    <location>
        <begin position="105"/>
        <end position="123"/>
    </location>
</feature>
<evidence type="ECO:0000256" key="1">
    <source>
        <dbReference type="SAM" id="Phobius"/>
    </source>
</evidence>
<keyword evidence="1" id="KW-0472">Membrane</keyword>
<comment type="caution">
    <text evidence="2">The sequence shown here is derived from an EMBL/GenBank/DDBJ whole genome shotgun (WGS) entry which is preliminary data.</text>
</comment>
<keyword evidence="1" id="KW-1133">Transmembrane helix</keyword>
<dbReference type="RefSeq" id="WP_046521075.1">
    <property type="nucleotide sequence ID" value="NZ_LAVS01000090.1"/>
</dbReference>
<name>A0A3P3QQ68_9GAMM</name>